<accession>A0ABD1CLE3</accession>
<evidence type="ECO:0000313" key="2">
    <source>
        <dbReference type="EMBL" id="KAL1376764.1"/>
    </source>
</evidence>
<dbReference type="Proteomes" id="UP001562425">
    <property type="component" value="Unassembled WGS sequence"/>
</dbReference>
<sequence>MALCLILMTGRLGAMVGSNVVAFLLTYNCDLIFVLLGGLLLVCAVIGTTLPGK</sequence>
<evidence type="ECO:0000256" key="1">
    <source>
        <dbReference type="SAM" id="Phobius"/>
    </source>
</evidence>
<comment type="caution">
    <text evidence="2">The sequence shown here is derived from an EMBL/GenBank/DDBJ whole genome shotgun (WGS) entry which is preliminary data.</text>
</comment>
<organism evidence="2 3">
    <name type="scientific">Culex pipiens pipiens</name>
    <name type="common">Northern house mosquito</name>
    <dbReference type="NCBI Taxonomy" id="38569"/>
    <lineage>
        <taxon>Eukaryota</taxon>
        <taxon>Metazoa</taxon>
        <taxon>Ecdysozoa</taxon>
        <taxon>Arthropoda</taxon>
        <taxon>Hexapoda</taxon>
        <taxon>Insecta</taxon>
        <taxon>Pterygota</taxon>
        <taxon>Neoptera</taxon>
        <taxon>Endopterygota</taxon>
        <taxon>Diptera</taxon>
        <taxon>Nematocera</taxon>
        <taxon>Culicoidea</taxon>
        <taxon>Culicidae</taxon>
        <taxon>Culicinae</taxon>
        <taxon>Culicini</taxon>
        <taxon>Culex</taxon>
        <taxon>Culex</taxon>
    </lineage>
</organism>
<keyword evidence="3" id="KW-1185">Reference proteome</keyword>
<dbReference type="AlphaFoldDB" id="A0ABD1CLE3"/>
<keyword evidence="1" id="KW-0472">Membrane</keyword>
<dbReference type="EMBL" id="JBEHCU010011410">
    <property type="protein sequence ID" value="KAL1376764.1"/>
    <property type="molecule type" value="Genomic_DNA"/>
</dbReference>
<proteinExistence type="predicted"/>
<protein>
    <submittedName>
        <fullName evidence="2">Uncharacterized protein</fullName>
    </submittedName>
</protein>
<keyword evidence="1" id="KW-1133">Transmembrane helix</keyword>
<feature type="transmembrane region" description="Helical" evidence="1">
    <location>
        <begin position="32"/>
        <end position="50"/>
    </location>
</feature>
<keyword evidence="1" id="KW-0812">Transmembrane</keyword>
<name>A0ABD1CLE3_CULPP</name>
<evidence type="ECO:0000313" key="3">
    <source>
        <dbReference type="Proteomes" id="UP001562425"/>
    </source>
</evidence>
<gene>
    <name evidence="2" type="ORF">pipiens_016708</name>
</gene>
<reference evidence="2 3" key="1">
    <citation type="submission" date="2024-05" db="EMBL/GenBank/DDBJ databases">
        <title>Culex pipiens pipiens assembly and annotation.</title>
        <authorList>
            <person name="Alout H."/>
            <person name="Durand T."/>
        </authorList>
    </citation>
    <scope>NUCLEOTIDE SEQUENCE [LARGE SCALE GENOMIC DNA]</scope>
    <source>
        <strain evidence="2">HA-2024</strain>
        <tissue evidence="2">Whole body</tissue>
    </source>
</reference>